<feature type="domain" description="Receptor L-domain" evidence="2">
    <location>
        <begin position="468"/>
        <end position="561"/>
    </location>
</feature>
<proteinExistence type="predicted"/>
<feature type="domain" description="Receptor L-domain" evidence="2">
    <location>
        <begin position="227"/>
        <end position="318"/>
    </location>
</feature>
<dbReference type="FunCoup" id="A8X2B3">
    <property type="interactions" value="94"/>
</dbReference>
<evidence type="ECO:0000313" key="4">
    <source>
        <dbReference type="Proteomes" id="UP000008549"/>
    </source>
</evidence>
<evidence type="ECO:0000313" key="5">
    <source>
        <dbReference type="WormBase" id="CBG06477"/>
    </source>
</evidence>
<keyword evidence="4" id="KW-1185">Reference proteome</keyword>
<protein>
    <submittedName>
        <fullName evidence="3">Protein CBG06477</fullName>
    </submittedName>
</protein>
<feature type="chain" id="PRO_5002731628" evidence="1">
    <location>
        <begin position="18"/>
        <end position="647"/>
    </location>
</feature>
<evidence type="ECO:0000256" key="1">
    <source>
        <dbReference type="SAM" id="SignalP"/>
    </source>
</evidence>
<dbReference type="Gene3D" id="3.80.20.20">
    <property type="entry name" value="Receptor L-domain"/>
    <property type="match status" value="3"/>
</dbReference>
<reference evidence="3 4" key="2">
    <citation type="journal article" date="2011" name="PLoS Genet.">
        <title>Caenorhabditis briggsae recombinant inbred line genotypes reveal inter-strain incompatibility and the evolution of recombination.</title>
        <authorList>
            <person name="Ross J.A."/>
            <person name="Koboldt D.C."/>
            <person name="Staisch J.E."/>
            <person name="Chamberlin H.M."/>
            <person name="Gupta B.P."/>
            <person name="Miller R.D."/>
            <person name="Baird S.E."/>
            <person name="Haag E.S."/>
        </authorList>
    </citation>
    <scope>NUCLEOTIDE SEQUENCE [LARGE SCALE GENOMIC DNA]</scope>
    <source>
        <strain evidence="3 4">AF16</strain>
    </source>
</reference>
<dbReference type="PANTHER" id="PTHR21662:SF59">
    <property type="entry name" value="RECEPTOR PROTEIN-TYROSINE KINASE"/>
    <property type="match status" value="1"/>
</dbReference>
<sequence>MKILIFFFFLKFNVVFPENIFFQSKCNSKCIFDLDRLDSENSKNFPSNCSTICAYLIIDGNSNLSEKELKIIFQNVKILYGSLKVYETNLKDLKFFAGMQKIECEFSTPIAIERNKEIIEIGMTNLTDTNCGIRIYDCEKLETLNIPNLKNFYITHPLSILPNVTVTLVSQSFCVTVQEMSNFISSDYYEIGRFIENFCPISDNLYLENQKVCEIQNFSVSNFDTSCSRIIGDVKVKNGDEPYVYKLRNFSWIYGSISIAHTNLEVIDFFDNLEYVVRSPNNIEITVEFNKNLVSAEFPSLKKAGKIYFLDNENFVIDPNLCFGVMNGLNITKVRGIRFEDDNCEVDTFVVIKKNEEMTEIGMTNFTDTNCGIGIERCEKLENLNMPNLKNFYISDTQSELPNINISVMPLQNFCVTVQEMSNFMSSDYCKVGVLIEKICPITDDVYIENQKVCEIQNFSMSNFDPSCSRIIGNIKVKNGDEEYVYKLRNVSWIFGSIFIAHTNLEVIDFFDNLEYVVFSDGSTGITVQYNKNLISGEFPKLKKSLDIHFSNNENFVFDETLCFGITNGLNVTEIRGIFFNGENCYTIVQKMLEGNTGPKLFDIFSILVFNDFPTTAKFDMTYMCVPAEAPPRHRITLVERDTVHVP</sequence>
<dbReference type="RefSeq" id="XP_002647409.1">
    <property type="nucleotide sequence ID" value="XM_002647363.1"/>
</dbReference>
<dbReference type="Pfam" id="PF01030">
    <property type="entry name" value="Recep_L_domain"/>
    <property type="match status" value="3"/>
</dbReference>
<dbReference type="HOGENOM" id="CLU_380465_0_0_1"/>
<feature type="signal peptide" evidence="1">
    <location>
        <begin position="1"/>
        <end position="17"/>
    </location>
</feature>
<evidence type="ECO:0000313" key="3">
    <source>
        <dbReference type="EMBL" id="CAP26773.1"/>
    </source>
</evidence>
<dbReference type="InterPro" id="IPR053079">
    <property type="entry name" value="SPS2_domain"/>
</dbReference>
<evidence type="ECO:0000259" key="2">
    <source>
        <dbReference type="Pfam" id="PF01030"/>
    </source>
</evidence>
<accession>A8X2B3</accession>
<dbReference type="WormBase" id="CBG06477">
    <property type="protein sequence ID" value="CBP49643"/>
    <property type="gene ID" value="WBGene00028744"/>
</dbReference>
<dbReference type="CTD" id="8589408"/>
<gene>
    <name evidence="3 5" type="ORF">CBG06477</name>
    <name evidence="3" type="ORF">CBG_06477</name>
</gene>
<dbReference type="KEGG" id="cbr:CBG_06477"/>
<dbReference type="GeneID" id="8589408"/>
<dbReference type="SUPFAM" id="SSF52058">
    <property type="entry name" value="L domain-like"/>
    <property type="match status" value="3"/>
</dbReference>
<name>A8X2B3_CAEBR</name>
<dbReference type="EMBL" id="HE601320">
    <property type="protein sequence ID" value="CAP26773.1"/>
    <property type="molecule type" value="Genomic_DNA"/>
</dbReference>
<organism evidence="3 4">
    <name type="scientific">Caenorhabditis briggsae</name>
    <dbReference type="NCBI Taxonomy" id="6238"/>
    <lineage>
        <taxon>Eukaryota</taxon>
        <taxon>Metazoa</taxon>
        <taxon>Ecdysozoa</taxon>
        <taxon>Nematoda</taxon>
        <taxon>Chromadorea</taxon>
        <taxon>Rhabditida</taxon>
        <taxon>Rhabditina</taxon>
        <taxon>Rhabditomorpha</taxon>
        <taxon>Rhabditoidea</taxon>
        <taxon>Rhabditidae</taxon>
        <taxon>Peloderinae</taxon>
        <taxon>Caenorhabditis</taxon>
    </lineage>
</organism>
<dbReference type="Proteomes" id="UP000008549">
    <property type="component" value="Unassembled WGS sequence"/>
</dbReference>
<feature type="domain" description="Receptor L-domain" evidence="2">
    <location>
        <begin position="48"/>
        <end position="141"/>
    </location>
</feature>
<dbReference type="InParanoid" id="A8X2B3"/>
<dbReference type="InterPro" id="IPR036941">
    <property type="entry name" value="Rcpt_L-dom_sf"/>
</dbReference>
<reference evidence="3 4" key="1">
    <citation type="journal article" date="2003" name="PLoS Biol.">
        <title>The genome sequence of Caenorhabditis briggsae: a platform for comparative genomics.</title>
        <authorList>
            <person name="Stein L.D."/>
            <person name="Bao Z."/>
            <person name="Blasiar D."/>
            <person name="Blumenthal T."/>
            <person name="Brent M.R."/>
            <person name="Chen N."/>
            <person name="Chinwalla A."/>
            <person name="Clarke L."/>
            <person name="Clee C."/>
            <person name="Coghlan A."/>
            <person name="Coulson A."/>
            <person name="D'Eustachio P."/>
            <person name="Fitch D.H."/>
            <person name="Fulton L.A."/>
            <person name="Fulton R.E."/>
            <person name="Griffiths-Jones S."/>
            <person name="Harris T.W."/>
            <person name="Hillier L.W."/>
            <person name="Kamath R."/>
            <person name="Kuwabara P.E."/>
            <person name="Mardis E.R."/>
            <person name="Marra M.A."/>
            <person name="Miner T.L."/>
            <person name="Minx P."/>
            <person name="Mullikin J.C."/>
            <person name="Plumb R.W."/>
            <person name="Rogers J."/>
            <person name="Schein J.E."/>
            <person name="Sohrmann M."/>
            <person name="Spieth J."/>
            <person name="Stajich J.E."/>
            <person name="Wei C."/>
            <person name="Willey D."/>
            <person name="Wilson R.K."/>
            <person name="Durbin R."/>
            <person name="Waterston R.H."/>
        </authorList>
    </citation>
    <scope>NUCLEOTIDE SEQUENCE [LARGE SCALE GENOMIC DNA]</scope>
    <source>
        <strain evidence="3 4">AF16</strain>
    </source>
</reference>
<dbReference type="InterPro" id="IPR000494">
    <property type="entry name" value="Rcpt_L-dom"/>
</dbReference>
<dbReference type="PANTHER" id="PTHR21662">
    <property type="entry name" value="RECEPTOR PROTEIN-TYROSINE KINASE"/>
    <property type="match status" value="1"/>
</dbReference>
<dbReference type="AlphaFoldDB" id="A8X2B3"/>
<keyword evidence="1" id="KW-0732">Signal</keyword>
<dbReference type="STRING" id="6238.A8X2B3"/>